<dbReference type="Proteomes" id="UP000564496">
    <property type="component" value="Unassembled WGS sequence"/>
</dbReference>
<dbReference type="Gene3D" id="3.30.70.1070">
    <property type="entry name" value="Sporulation related repeat"/>
    <property type="match status" value="1"/>
</dbReference>
<dbReference type="InterPro" id="IPR018711">
    <property type="entry name" value="NAGPA"/>
</dbReference>
<organism evidence="4 5">
    <name type="scientific">Nocardioides panzhihuensis</name>
    <dbReference type="NCBI Taxonomy" id="860243"/>
    <lineage>
        <taxon>Bacteria</taxon>
        <taxon>Bacillati</taxon>
        <taxon>Actinomycetota</taxon>
        <taxon>Actinomycetes</taxon>
        <taxon>Propionibacteriales</taxon>
        <taxon>Nocardioidaceae</taxon>
        <taxon>Nocardioides</taxon>
    </lineage>
</organism>
<dbReference type="EMBL" id="JACBZR010000001">
    <property type="protein sequence ID" value="NYI78984.1"/>
    <property type="molecule type" value="Genomic_DNA"/>
</dbReference>
<dbReference type="AlphaFoldDB" id="A0A7Z0DPE9"/>
<keyword evidence="5" id="KW-1185">Reference proteome</keyword>
<evidence type="ECO:0000259" key="2">
    <source>
        <dbReference type="Pfam" id="PF05036"/>
    </source>
</evidence>
<evidence type="ECO:0000259" key="3">
    <source>
        <dbReference type="Pfam" id="PF09992"/>
    </source>
</evidence>
<reference evidence="4 5" key="1">
    <citation type="submission" date="2020-07" db="EMBL/GenBank/DDBJ databases">
        <title>Sequencing the genomes of 1000 actinobacteria strains.</title>
        <authorList>
            <person name="Klenk H.-P."/>
        </authorList>
    </citation>
    <scope>NUCLEOTIDE SEQUENCE [LARGE SCALE GENOMIC DNA]</scope>
    <source>
        <strain evidence="4 5">DSM 26487</strain>
    </source>
</reference>
<dbReference type="InterPro" id="IPR007730">
    <property type="entry name" value="SPOR-like_dom"/>
</dbReference>
<evidence type="ECO:0000313" key="4">
    <source>
        <dbReference type="EMBL" id="NYI78984.1"/>
    </source>
</evidence>
<evidence type="ECO:0000256" key="1">
    <source>
        <dbReference type="SAM" id="SignalP"/>
    </source>
</evidence>
<keyword evidence="1" id="KW-0732">Signal</keyword>
<accession>A0A7Z0DPE9</accession>
<sequence>MPKPAHLLASGVALAAVVAVVPGIARAEVPADAWTDQIRWSSTSLADGVTLRTGVLEDADSTPFWTVTVQHPVTSSITGRPAGAGVGPRAWAQETADRLRAAGYEPRLDDIAWPDYSDTPSGLQGVRVRTGEYATQAEAGAAVTALKAHGFTTAVASWTGYDVDTPADAEQFHVAVIDQRSFDGEVYGTHHGVVAQRQRLSDVSGELGATVAVNGGFFITADADGYQGAPAGIAAYDGRLEAMDAGSRTGIVLGDGPARITRLTAKVDVRSGRSVRSVNGINRKPGVIRNCGRPGAVPVIEPRQDVTCRTDSEIVLFTPRLGAELPTGEGTQVTLDAADVVIAVGPRGGTVPDGGSVVQGIGAAGEWLAAHARVGRSLRVAESVRDADGRRVPLTPDTSIVSAAPNLVTDGRTDIDAAAEGVIDPADLSFNYAWAETRQPRTMAGIDRRGRLLLVTVDGRQPGVSEGLTLEEEADLMKSLGAEDAMNLDGGGSTAMASGGTLLNRTSDAAGERADGDFIVAVPTE</sequence>
<feature type="signal peptide" evidence="1">
    <location>
        <begin position="1"/>
        <end position="27"/>
    </location>
</feature>
<dbReference type="GO" id="GO:0042834">
    <property type="term" value="F:peptidoglycan binding"/>
    <property type="evidence" value="ECO:0007669"/>
    <property type="project" value="InterPro"/>
</dbReference>
<feature type="chain" id="PRO_5030829867" description="Sporulation related protein" evidence="1">
    <location>
        <begin position="28"/>
        <end position="525"/>
    </location>
</feature>
<protein>
    <recommendedName>
        <fullName evidence="6">Sporulation related protein</fullName>
    </recommendedName>
</protein>
<name>A0A7Z0DPE9_9ACTN</name>
<proteinExistence type="predicted"/>
<gene>
    <name evidence="4" type="ORF">BJ988_003632</name>
</gene>
<feature type="domain" description="Phosphodiester glycosidase" evidence="3">
    <location>
        <begin position="346"/>
        <end position="520"/>
    </location>
</feature>
<feature type="domain" description="SPOR" evidence="2">
    <location>
        <begin position="91"/>
        <end position="154"/>
    </location>
</feature>
<evidence type="ECO:0000313" key="5">
    <source>
        <dbReference type="Proteomes" id="UP000564496"/>
    </source>
</evidence>
<comment type="caution">
    <text evidence="4">The sequence shown here is derived from an EMBL/GenBank/DDBJ whole genome shotgun (WGS) entry which is preliminary data.</text>
</comment>
<dbReference type="Pfam" id="PF05036">
    <property type="entry name" value="SPOR"/>
    <property type="match status" value="1"/>
</dbReference>
<dbReference type="InterPro" id="IPR036680">
    <property type="entry name" value="SPOR-like_sf"/>
</dbReference>
<dbReference type="SUPFAM" id="SSF110997">
    <property type="entry name" value="Sporulation related repeat"/>
    <property type="match status" value="1"/>
</dbReference>
<dbReference type="RefSeq" id="WP_179659308.1">
    <property type="nucleotide sequence ID" value="NZ_JACBZR010000001.1"/>
</dbReference>
<evidence type="ECO:0008006" key="6">
    <source>
        <dbReference type="Google" id="ProtNLM"/>
    </source>
</evidence>
<dbReference type="PANTHER" id="PTHR40446:SF2">
    <property type="entry name" value="N-ACETYLGLUCOSAMINE-1-PHOSPHODIESTER ALPHA-N-ACETYLGLUCOSAMINIDASE"/>
    <property type="match status" value="1"/>
</dbReference>
<dbReference type="PANTHER" id="PTHR40446">
    <property type="entry name" value="N-ACETYLGLUCOSAMINE-1-PHOSPHODIESTER ALPHA-N-ACETYLGLUCOSAMINIDASE"/>
    <property type="match status" value="1"/>
</dbReference>
<dbReference type="Pfam" id="PF09992">
    <property type="entry name" value="NAGPA"/>
    <property type="match status" value="1"/>
</dbReference>